<accession>A0AAD6YME7</accession>
<gene>
    <name evidence="1" type="ORF">GGX14DRAFT_386844</name>
</gene>
<dbReference type="AlphaFoldDB" id="A0AAD6YME7"/>
<dbReference type="EMBL" id="JARJCW010000005">
    <property type="protein sequence ID" value="KAJ7224041.1"/>
    <property type="molecule type" value="Genomic_DNA"/>
</dbReference>
<sequence>MGRKCGETLVVTGSGRIPCDRSFVFHVTANVIQLLCRRQLLAHGNSQMVRSSYVFQALVLPTRIVTSSPWKSMKSARCWSKGPTAINIIRSRQRGTTLRADDDCRKRKHDLEMIAAPEAQWECERQRTANYPVVDMGAGQSISGVDVRGLVLYRPRVLVDIEEPGPIVERSHEVIGADNGKRGRPCDPCACLQSPSHALYPGVVSLCCTGGRLERGLAEAVSVADVRAPTSSRSSQRVLSAFSGDPICVGATGEPPRVASKSTSLQGMCSVATNAARNVYSHANAAAVRNPHAIREMECCSEANHRQGCERQRRALAFGRQRHWRATPKADIDGAKLGQASADTAVTANAATLSISAILPCAASRRTGRKSWQAEILHVSSRARTASSVWPRHPSSSMCRSSQTKACPYIGGRGTWELSRPRVASCRTALDGGAAARARASA</sequence>
<comment type="caution">
    <text evidence="1">The sequence shown here is derived from an EMBL/GenBank/DDBJ whole genome shotgun (WGS) entry which is preliminary data.</text>
</comment>
<evidence type="ECO:0000313" key="2">
    <source>
        <dbReference type="Proteomes" id="UP001219525"/>
    </source>
</evidence>
<dbReference type="Proteomes" id="UP001219525">
    <property type="component" value="Unassembled WGS sequence"/>
</dbReference>
<proteinExistence type="predicted"/>
<reference evidence="1" key="1">
    <citation type="submission" date="2023-03" db="EMBL/GenBank/DDBJ databases">
        <title>Massive genome expansion in bonnet fungi (Mycena s.s.) driven by repeated elements and novel gene families across ecological guilds.</title>
        <authorList>
            <consortium name="Lawrence Berkeley National Laboratory"/>
            <person name="Harder C.B."/>
            <person name="Miyauchi S."/>
            <person name="Viragh M."/>
            <person name="Kuo A."/>
            <person name="Thoen E."/>
            <person name="Andreopoulos B."/>
            <person name="Lu D."/>
            <person name="Skrede I."/>
            <person name="Drula E."/>
            <person name="Henrissat B."/>
            <person name="Morin E."/>
            <person name="Kohler A."/>
            <person name="Barry K."/>
            <person name="LaButti K."/>
            <person name="Morin E."/>
            <person name="Salamov A."/>
            <person name="Lipzen A."/>
            <person name="Mereny Z."/>
            <person name="Hegedus B."/>
            <person name="Baldrian P."/>
            <person name="Stursova M."/>
            <person name="Weitz H."/>
            <person name="Taylor A."/>
            <person name="Grigoriev I.V."/>
            <person name="Nagy L.G."/>
            <person name="Martin F."/>
            <person name="Kauserud H."/>
        </authorList>
    </citation>
    <scope>NUCLEOTIDE SEQUENCE</scope>
    <source>
        <strain evidence="1">9144</strain>
    </source>
</reference>
<keyword evidence="2" id="KW-1185">Reference proteome</keyword>
<organism evidence="1 2">
    <name type="scientific">Mycena pura</name>
    <dbReference type="NCBI Taxonomy" id="153505"/>
    <lineage>
        <taxon>Eukaryota</taxon>
        <taxon>Fungi</taxon>
        <taxon>Dikarya</taxon>
        <taxon>Basidiomycota</taxon>
        <taxon>Agaricomycotina</taxon>
        <taxon>Agaricomycetes</taxon>
        <taxon>Agaricomycetidae</taxon>
        <taxon>Agaricales</taxon>
        <taxon>Marasmiineae</taxon>
        <taxon>Mycenaceae</taxon>
        <taxon>Mycena</taxon>
    </lineage>
</organism>
<name>A0AAD6YME7_9AGAR</name>
<protein>
    <submittedName>
        <fullName evidence="1">Uncharacterized protein</fullName>
    </submittedName>
</protein>
<evidence type="ECO:0000313" key="1">
    <source>
        <dbReference type="EMBL" id="KAJ7224041.1"/>
    </source>
</evidence>